<evidence type="ECO:0000313" key="2">
    <source>
        <dbReference type="EMBL" id="SHI97185.1"/>
    </source>
</evidence>
<proteinExistence type="predicted"/>
<keyword evidence="3" id="KW-1185">Reference proteome</keyword>
<dbReference type="InterPro" id="IPR011009">
    <property type="entry name" value="Kinase-like_dom_sf"/>
</dbReference>
<dbReference type="RefSeq" id="WP_149734256.1">
    <property type="nucleotide sequence ID" value="NZ_FQZD01000010.1"/>
</dbReference>
<name>A0A1M6FHM7_9FIRM</name>
<gene>
    <name evidence="2" type="ORF">SAMN02745170_01442</name>
</gene>
<sequence>MLSKLYHFEKNLVVDQMHKEAVLSALIEYLKREGRNAHVDSFLCKGTLGIVAAITVDGKKMIAKSHLDGERYQCNLKKEYSVLSKLYKETLNISIINLAVLDKEYSIVLMDMLEPVTERLSLVTIQTLTNQYKTQFSKISKELFKKDYSINELMNWGNRALAVLAENKLISKNIADCIQQVFSQNSELLLKEPMIFCHGDLSNKNIMRKDNQYVVLDWEDAFLGVDGYDEIYWLTFLDQADYLKKSHLVRHGLYTIRTQYLLLLIVLLKSYISFRNQSYLMNHISFEIRLRKVLELFV</sequence>
<dbReference type="GO" id="GO:0016740">
    <property type="term" value="F:transferase activity"/>
    <property type="evidence" value="ECO:0007669"/>
    <property type="project" value="UniProtKB-KW"/>
</dbReference>
<dbReference type="InterPro" id="IPR002575">
    <property type="entry name" value="Aminoglycoside_PTrfase"/>
</dbReference>
<dbReference type="EMBL" id="FQZD01000010">
    <property type="protein sequence ID" value="SHI97185.1"/>
    <property type="molecule type" value="Genomic_DNA"/>
</dbReference>
<evidence type="ECO:0000313" key="3">
    <source>
        <dbReference type="Proteomes" id="UP000322917"/>
    </source>
</evidence>
<keyword evidence="2" id="KW-0808">Transferase</keyword>
<evidence type="ECO:0000259" key="1">
    <source>
        <dbReference type="Pfam" id="PF01636"/>
    </source>
</evidence>
<dbReference type="Gene3D" id="3.90.1200.10">
    <property type="match status" value="1"/>
</dbReference>
<dbReference type="Proteomes" id="UP000322917">
    <property type="component" value="Unassembled WGS sequence"/>
</dbReference>
<protein>
    <submittedName>
        <fullName evidence="2">Phosphotransferase enzyme family protein</fullName>
    </submittedName>
</protein>
<dbReference type="OrthoDB" id="9800774at2"/>
<reference evidence="2 3" key="1">
    <citation type="submission" date="2016-11" db="EMBL/GenBank/DDBJ databases">
        <authorList>
            <person name="Varghese N."/>
            <person name="Submissions S."/>
        </authorList>
    </citation>
    <scope>NUCLEOTIDE SEQUENCE [LARGE SCALE GENOMIC DNA]</scope>
    <source>
        <strain evidence="2 3">DSM 15287</strain>
    </source>
</reference>
<dbReference type="Pfam" id="PF01636">
    <property type="entry name" value="APH"/>
    <property type="match status" value="1"/>
</dbReference>
<organism evidence="2 3">
    <name type="scientific">Propionispora hippei DSM 15287</name>
    <dbReference type="NCBI Taxonomy" id="1123003"/>
    <lineage>
        <taxon>Bacteria</taxon>
        <taxon>Bacillati</taxon>
        <taxon>Bacillota</taxon>
        <taxon>Negativicutes</taxon>
        <taxon>Selenomonadales</taxon>
        <taxon>Sporomusaceae</taxon>
        <taxon>Propionispora</taxon>
    </lineage>
</organism>
<accession>A0A1M6FHM7</accession>
<dbReference type="AlphaFoldDB" id="A0A1M6FHM7"/>
<dbReference type="SUPFAM" id="SSF56112">
    <property type="entry name" value="Protein kinase-like (PK-like)"/>
    <property type="match status" value="1"/>
</dbReference>
<feature type="domain" description="Aminoglycoside phosphotransferase" evidence="1">
    <location>
        <begin position="168"/>
        <end position="229"/>
    </location>
</feature>